<comment type="caution">
    <text evidence="2">The sequence shown here is derived from an EMBL/GenBank/DDBJ whole genome shotgun (WGS) entry which is preliminary data.</text>
</comment>
<dbReference type="AlphaFoldDB" id="A0A852ZJQ5"/>
<sequence length="57" mass="6000">MPDGDHAASGKESRVGDHSRTRRSDRLAVGAEQVDTTVATAPPGIGRIEAMGDLRAR</sequence>
<keyword evidence="3" id="KW-1185">Reference proteome</keyword>
<protein>
    <submittedName>
        <fullName evidence="2">Uncharacterized protein</fullName>
    </submittedName>
</protein>
<proteinExistence type="predicted"/>
<feature type="region of interest" description="Disordered" evidence="1">
    <location>
        <begin position="1"/>
        <end position="57"/>
    </location>
</feature>
<name>A0A852ZJQ5_9ACTN</name>
<dbReference type="EMBL" id="JACBZH010000001">
    <property type="protein sequence ID" value="NYH89400.1"/>
    <property type="molecule type" value="Genomic_DNA"/>
</dbReference>
<accession>A0A852ZJQ5</accession>
<gene>
    <name evidence="2" type="ORF">F4554_002038</name>
</gene>
<feature type="compositionally biased region" description="Basic and acidic residues" evidence="1">
    <location>
        <begin position="1"/>
        <end position="26"/>
    </location>
</feature>
<reference evidence="2 3" key="1">
    <citation type="submission" date="2020-07" db="EMBL/GenBank/DDBJ databases">
        <title>Sequencing the genomes of 1000 actinobacteria strains.</title>
        <authorList>
            <person name="Klenk H.-P."/>
        </authorList>
    </citation>
    <scope>NUCLEOTIDE SEQUENCE [LARGE SCALE GENOMIC DNA]</scope>
    <source>
        <strain evidence="2 3">DSM 18448</strain>
    </source>
</reference>
<evidence type="ECO:0000313" key="3">
    <source>
        <dbReference type="Proteomes" id="UP000579605"/>
    </source>
</evidence>
<evidence type="ECO:0000256" key="1">
    <source>
        <dbReference type="SAM" id="MobiDB-lite"/>
    </source>
</evidence>
<organism evidence="2 3">
    <name type="scientific">Actinopolymorpha rutila</name>
    <dbReference type="NCBI Taxonomy" id="446787"/>
    <lineage>
        <taxon>Bacteria</taxon>
        <taxon>Bacillati</taxon>
        <taxon>Actinomycetota</taxon>
        <taxon>Actinomycetes</taxon>
        <taxon>Propionibacteriales</taxon>
        <taxon>Actinopolymorphaceae</taxon>
        <taxon>Actinopolymorpha</taxon>
    </lineage>
</organism>
<evidence type="ECO:0000313" key="2">
    <source>
        <dbReference type="EMBL" id="NYH89400.1"/>
    </source>
</evidence>
<dbReference type="Proteomes" id="UP000579605">
    <property type="component" value="Unassembled WGS sequence"/>
</dbReference>